<sequence>MCCMSNIILVEKYLFVLNDILLEKLLIRNHHAFIYRAKVRY</sequence>
<dbReference type="AlphaFoldDB" id="A0AAV2A9R2"/>
<name>A0AAV2A9R2_9ARAC</name>
<gene>
    <name evidence="1" type="ORF">LARSCL_LOCUS11120</name>
</gene>
<protein>
    <submittedName>
        <fullName evidence="1">Uncharacterized protein</fullName>
    </submittedName>
</protein>
<proteinExistence type="predicted"/>
<evidence type="ECO:0000313" key="1">
    <source>
        <dbReference type="EMBL" id="CAL1280703.1"/>
    </source>
</evidence>
<comment type="caution">
    <text evidence="1">The sequence shown here is derived from an EMBL/GenBank/DDBJ whole genome shotgun (WGS) entry which is preliminary data.</text>
</comment>
<keyword evidence="2" id="KW-1185">Reference proteome</keyword>
<reference evidence="1 2" key="1">
    <citation type="submission" date="2024-04" db="EMBL/GenBank/DDBJ databases">
        <authorList>
            <person name="Rising A."/>
            <person name="Reimegard J."/>
            <person name="Sonavane S."/>
            <person name="Akerstrom W."/>
            <person name="Nylinder S."/>
            <person name="Hedman E."/>
            <person name="Kallberg Y."/>
        </authorList>
    </citation>
    <scope>NUCLEOTIDE SEQUENCE [LARGE SCALE GENOMIC DNA]</scope>
</reference>
<dbReference type="EMBL" id="CAXIEN010000135">
    <property type="protein sequence ID" value="CAL1280703.1"/>
    <property type="molecule type" value="Genomic_DNA"/>
</dbReference>
<evidence type="ECO:0000313" key="2">
    <source>
        <dbReference type="Proteomes" id="UP001497382"/>
    </source>
</evidence>
<organism evidence="1 2">
    <name type="scientific">Larinioides sclopetarius</name>
    <dbReference type="NCBI Taxonomy" id="280406"/>
    <lineage>
        <taxon>Eukaryota</taxon>
        <taxon>Metazoa</taxon>
        <taxon>Ecdysozoa</taxon>
        <taxon>Arthropoda</taxon>
        <taxon>Chelicerata</taxon>
        <taxon>Arachnida</taxon>
        <taxon>Araneae</taxon>
        <taxon>Araneomorphae</taxon>
        <taxon>Entelegynae</taxon>
        <taxon>Araneoidea</taxon>
        <taxon>Araneidae</taxon>
        <taxon>Larinioides</taxon>
    </lineage>
</organism>
<dbReference type="Proteomes" id="UP001497382">
    <property type="component" value="Unassembled WGS sequence"/>
</dbReference>
<accession>A0AAV2A9R2</accession>